<feature type="domain" description="Ketosynthase family 3 (KS3)" evidence="6">
    <location>
        <begin position="4"/>
        <end position="403"/>
    </location>
</feature>
<proteinExistence type="inferred from homology"/>
<dbReference type="Pfam" id="PF02801">
    <property type="entry name" value="Ketoacyl-synt_C"/>
    <property type="match status" value="1"/>
</dbReference>
<dbReference type="Proteomes" id="UP001596083">
    <property type="component" value="Unassembled WGS sequence"/>
</dbReference>
<protein>
    <submittedName>
        <fullName evidence="7">Ketosynthase chain-length factor</fullName>
    </submittedName>
</protein>
<dbReference type="InterPro" id="IPR014030">
    <property type="entry name" value="Ketoacyl_synth_N"/>
</dbReference>
<feature type="region of interest" description="Disordered" evidence="5">
    <location>
        <begin position="400"/>
        <end position="423"/>
    </location>
</feature>
<sequence length="423" mass="43472">MGTGPTAVVTGIGVAAPTGLGTEAHWQAVLAGKSGIGRISRFDPTGYPVHLAGEVPGFEARELLPERILPQTDRWTHLALWAAQAALDDAGVDAAALPEYAMAVVTASSSGGTEFGQREMERLYRHGPSWVGAYQSIAWFYAATTGQISIRHGMRGPCGVLAGEQAGGLDAIGQARRLLRSESQLVVTGGTDASLCPYGLAAQLSSGALSTSEDPQRAYLPFDADACGYVPGEGGAILVLQDAASLPPGAGYATVAGYAAGFDPPPGSGRPPVLRRTLEQALADARLEPGEVDVVFADGSALPERDLAEARALTAVFGPGAVPVTVPKTLTGRLYGGGAALDVATALLALRDGTVPHTAGVRRPAPGYDIDLVTGEPRWLPLRTAVVLARGHGGFTSALVLRGHQDPEPSGRTPGKNSGRTAP</sequence>
<name>A0ABW0Z775_9ACTN</name>
<evidence type="ECO:0000256" key="3">
    <source>
        <dbReference type="ARBA" id="ARBA00023315"/>
    </source>
</evidence>
<evidence type="ECO:0000256" key="1">
    <source>
        <dbReference type="ARBA" id="ARBA00008467"/>
    </source>
</evidence>
<dbReference type="EMBL" id="JBHSPB010000020">
    <property type="protein sequence ID" value="MFC5723793.1"/>
    <property type="molecule type" value="Genomic_DNA"/>
</dbReference>
<dbReference type="InterPro" id="IPR020841">
    <property type="entry name" value="PKS_Beta-ketoAc_synthase_dom"/>
</dbReference>
<accession>A0ABW0Z775</accession>
<dbReference type="InterPro" id="IPR014031">
    <property type="entry name" value="Ketoacyl_synth_C"/>
</dbReference>
<dbReference type="PROSITE" id="PS52004">
    <property type="entry name" value="KS3_2"/>
    <property type="match status" value="1"/>
</dbReference>
<keyword evidence="3" id="KW-0012">Acyltransferase</keyword>
<dbReference type="Pfam" id="PF00109">
    <property type="entry name" value="ketoacyl-synt"/>
    <property type="match status" value="1"/>
</dbReference>
<evidence type="ECO:0000256" key="4">
    <source>
        <dbReference type="RuleBase" id="RU003694"/>
    </source>
</evidence>
<evidence type="ECO:0000313" key="7">
    <source>
        <dbReference type="EMBL" id="MFC5723793.1"/>
    </source>
</evidence>
<comment type="similarity">
    <text evidence="1 4">Belongs to the thiolase-like superfamily. Beta-ketoacyl-ACP synthases family.</text>
</comment>
<reference evidence="8" key="1">
    <citation type="journal article" date="2019" name="Int. J. Syst. Evol. Microbiol.">
        <title>The Global Catalogue of Microorganisms (GCM) 10K type strain sequencing project: providing services to taxonomists for standard genome sequencing and annotation.</title>
        <authorList>
            <consortium name="The Broad Institute Genomics Platform"/>
            <consortium name="The Broad Institute Genome Sequencing Center for Infectious Disease"/>
            <person name="Wu L."/>
            <person name="Ma J."/>
        </authorList>
    </citation>
    <scope>NUCLEOTIDE SEQUENCE [LARGE SCALE GENOMIC DNA]</scope>
    <source>
        <strain evidence="8">CGMCC 4.7304</strain>
    </source>
</reference>
<dbReference type="CDD" id="cd00832">
    <property type="entry name" value="CLF"/>
    <property type="match status" value="1"/>
</dbReference>
<evidence type="ECO:0000313" key="8">
    <source>
        <dbReference type="Proteomes" id="UP001596083"/>
    </source>
</evidence>
<keyword evidence="8" id="KW-1185">Reference proteome</keyword>
<dbReference type="SUPFAM" id="SSF53901">
    <property type="entry name" value="Thiolase-like"/>
    <property type="match status" value="2"/>
</dbReference>
<evidence type="ECO:0000256" key="5">
    <source>
        <dbReference type="SAM" id="MobiDB-lite"/>
    </source>
</evidence>
<comment type="caution">
    <text evidence="7">The sequence shown here is derived from an EMBL/GenBank/DDBJ whole genome shotgun (WGS) entry which is preliminary data.</text>
</comment>
<keyword evidence="2 4" id="KW-0808">Transferase</keyword>
<organism evidence="7 8">
    <name type="scientific">Streptomyces gamaensis</name>
    <dbReference type="NCBI Taxonomy" id="1763542"/>
    <lineage>
        <taxon>Bacteria</taxon>
        <taxon>Bacillati</taxon>
        <taxon>Actinomycetota</taxon>
        <taxon>Actinomycetes</taxon>
        <taxon>Kitasatosporales</taxon>
        <taxon>Streptomycetaceae</taxon>
        <taxon>Streptomyces</taxon>
    </lineage>
</organism>
<dbReference type="PANTHER" id="PTHR11712:SF322">
    <property type="entry name" value="POLYKETIDE BETA-KETOACYL SYNTHASE 2-RELATED"/>
    <property type="match status" value="1"/>
</dbReference>
<evidence type="ECO:0000256" key="2">
    <source>
        <dbReference type="ARBA" id="ARBA00022679"/>
    </source>
</evidence>
<gene>
    <name evidence="7" type="ORF">ACFP1Z_26870</name>
</gene>
<dbReference type="InterPro" id="IPR016039">
    <property type="entry name" value="Thiolase-like"/>
</dbReference>
<dbReference type="PANTHER" id="PTHR11712">
    <property type="entry name" value="POLYKETIDE SYNTHASE-RELATED"/>
    <property type="match status" value="1"/>
</dbReference>
<evidence type="ECO:0000259" key="6">
    <source>
        <dbReference type="PROSITE" id="PS52004"/>
    </source>
</evidence>
<dbReference type="Gene3D" id="3.40.47.10">
    <property type="match status" value="2"/>
</dbReference>
<dbReference type="RefSeq" id="WP_390320204.1">
    <property type="nucleotide sequence ID" value="NZ_JBHSPB010000020.1"/>
</dbReference>
<dbReference type="InterPro" id="IPR000794">
    <property type="entry name" value="Beta-ketoacyl_synthase"/>
</dbReference>